<accession>A0A0M3HM11</accession>
<feature type="transmembrane region" description="Helical" evidence="1">
    <location>
        <begin position="83"/>
        <end position="105"/>
    </location>
</feature>
<keyword evidence="1" id="KW-0472">Membrane</keyword>
<dbReference type="AlphaFoldDB" id="A0A0M3HM11"/>
<sequence>MIQRHQRQMHAIDAVSEFLKSAFPHYFIRFIHCCNIMNILYCIMMFRRKKMLKSDNSFRWQVVSSQIPLHRLVFTLCRSNYSYFIYLFISISRAFITNKCLFISIPPDLT</sequence>
<protein>
    <submittedName>
        <fullName evidence="3">Ovule protein</fullName>
    </submittedName>
</protein>
<organism evidence="2 3">
    <name type="scientific">Ascaris lumbricoides</name>
    <name type="common">Giant roundworm</name>
    <dbReference type="NCBI Taxonomy" id="6252"/>
    <lineage>
        <taxon>Eukaryota</taxon>
        <taxon>Metazoa</taxon>
        <taxon>Ecdysozoa</taxon>
        <taxon>Nematoda</taxon>
        <taxon>Chromadorea</taxon>
        <taxon>Rhabditida</taxon>
        <taxon>Spirurina</taxon>
        <taxon>Ascaridomorpha</taxon>
        <taxon>Ascaridoidea</taxon>
        <taxon>Ascarididae</taxon>
        <taxon>Ascaris</taxon>
    </lineage>
</organism>
<name>A0A0M3HM11_ASCLU</name>
<dbReference type="WBParaSite" id="ALUE_0000255601-mRNA-1">
    <property type="protein sequence ID" value="ALUE_0000255601-mRNA-1"/>
    <property type="gene ID" value="ALUE_0000255601"/>
</dbReference>
<keyword evidence="2" id="KW-1185">Reference proteome</keyword>
<feature type="transmembrane region" description="Helical" evidence="1">
    <location>
        <begin position="26"/>
        <end position="46"/>
    </location>
</feature>
<evidence type="ECO:0000256" key="1">
    <source>
        <dbReference type="SAM" id="Phobius"/>
    </source>
</evidence>
<evidence type="ECO:0000313" key="2">
    <source>
        <dbReference type="Proteomes" id="UP000036681"/>
    </source>
</evidence>
<keyword evidence="1" id="KW-1133">Transmembrane helix</keyword>
<dbReference type="Proteomes" id="UP000036681">
    <property type="component" value="Unplaced"/>
</dbReference>
<proteinExistence type="predicted"/>
<keyword evidence="1" id="KW-0812">Transmembrane</keyword>
<reference evidence="3" key="1">
    <citation type="submission" date="2017-02" db="UniProtKB">
        <authorList>
            <consortium name="WormBaseParasite"/>
        </authorList>
    </citation>
    <scope>IDENTIFICATION</scope>
</reference>
<evidence type="ECO:0000313" key="3">
    <source>
        <dbReference type="WBParaSite" id="ALUE_0000255601-mRNA-1"/>
    </source>
</evidence>